<comment type="caution">
    <text evidence="1">The sequence shown here is derived from an EMBL/GenBank/DDBJ whole genome shotgun (WGS) entry which is preliminary data.</text>
</comment>
<dbReference type="OrthoDB" id="3271031at2759"/>
<dbReference type="RefSeq" id="XP_027620016.1">
    <property type="nucleotide sequence ID" value="XM_027764215.1"/>
</dbReference>
<evidence type="ECO:0000313" key="2">
    <source>
        <dbReference type="Proteomes" id="UP000287166"/>
    </source>
</evidence>
<dbReference type="AlphaFoldDB" id="A0A401H3X3"/>
<keyword evidence="2" id="KW-1185">Reference proteome</keyword>
<dbReference type="GeneID" id="38786020"/>
<dbReference type="InParanoid" id="A0A401H3X3"/>
<dbReference type="EMBL" id="BFAD01000015">
    <property type="protein sequence ID" value="GBE89103.1"/>
    <property type="molecule type" value="Genomic_DNA"/>
</dbReference>
<dbReference type="Proteomes" id="UP000287166">
    <property type="component" value="Unassembled WGS sequence"/>
</dbReference>
<accession>A0A401H3X3</accession>
<protein>
    <submittedName>
        <fullName evidence="1">Uncharacterized protein</fullName>
    </submittedName>
</protein>
<proteinExistence type="predicted"/>
<name>A0A401H3X3_9APHY</name>
<reference evidence="1 2" key="1">
    <citation type="journal article" date="2018" name="Sci. Rep.">
        <title>Genome sequence of the cauliflower mushroom Sparassis crispa (Hanabiratake) and its association with beneficial usage.</title>
        <authorList>
            <person name="Kiyama R."/>
            <person name="Furutani Y."/>
            <person name="Kawaguchi K."/>
            <person name="Nakanishi T."/>
        </authorList>
    </citation>
    <scope>NUCLEOTIDE SEQUENCE [LARGE SCALE GENOMIC DNA]</scope>
</reference>
<sequence length="146" mass="17268">MQHGNIREYKVVLHQNQQRTIIDFDRSERHECLYPRLILFDVAEPSRNKFGCIEFYQICLDCDVWTPNMVRYFSGYVHVRYSESPALLASVTPVDVPNKEALKHAHMVVEQYKRIYGKWADRNPIPWYVDEEDPLHSSRACHKNGT</sequence>
<organism evidence="1 2">
    <name type="scientific">Sparassis crispa</name>
    <dbReference type="NCBI Taxonomy" id="139825"/>
    <lineage>
        <taxon>Eukaryota</taxon>
        <taxon>Fungi</taxon>
        <taxon>Dikarya</taxon>
        <taxon>Basidiomycota</taxon>
        <taxon>Agaricomycotina</taxon>
        <taxon>Agaricomycetes</taxon>
        <taxon>Polyporales</taxon>
        <taxon>Sparassidaceae</taxon>
        <taxon>Sparassis</taxon>
    </lineage>
</organism>
<dbReference type="STRING" id="139825.A0A401H3X3"/>
<gene>
    <name evidence="1" type="ORF">SCP_1501060</name>
</gene>
<evidence type="ECO:0000313" key="1">
    <source>
        <dbReference type="EMBL" id="GBE89103.1"/>
    </source>
</evidence>